<dbReference type="EMBL" id="REGN01008605">
    <property type="protein sequence ID" value="RNA03167.1"/>
    <property type="molecule type" value="Genomic_DNA"/>
</dbReference>
<keyword evidence="2" id="KW-1185">Reference proteome</keyword>
<proteinExistence type="predicted"/>
<reference evidence="1 2" key="1">
    <citation type="journal article" date="2018" name="Sci. Rep.">
        <title>Genomic signatures of local adaptation to the degree of environmental predictability in rotifers.</title>
        <authorList>
            <person name="Franch-Gras L."/>
            <person name="Hahn C."/>
            <person name="Garcia-Roger E.M."/>
            <person name="Carmona M.J."/>
            <person name="Serra M."/>
            <person name="Gomez A."/>
        </authorList>
    </citation>
    <scope>NUCLEOTIDE SEQUENCE [LARGE SCALE GENOMIC DNA]</scope>
    <source>
        <strain evidence="1">HYR1</strain>
    </source>
</reference>
<evidence type="ECO:0000313" key="2">
    <source>
        <dbReference type="Proteomes" id="UP000276133"/>
    </source>
</evidence>
<accession>A0A3M7PVN9</accession>
<sequence length="63" mass="7594">MIHKRQQIYYNLFIKCRFRQIFVLSEVQNPLEIIPLHLTNCGARLDPYNLSKLVVLFSLLRYI</sequence>
<name>A0A3M7PVN9_BRAPC</name>
<gene>
    <name evidence="1" type="ORF">BpHYR1_024789</name>
</gene>
<organism evidence="1 2">
    <name type="scientific">Brachionus plicatilis</name>
    <name type="common">Marine rotifer</name>
    <name type="synonym">Brachionus muelleri</name>
    <dbReference type="NCBI Taxonomy" id="10195"/>
    <lineage>
        <taxon>Eukaryota</taxon>
        <taxon>Metazoa</taxon>
        <taxon>Spiralia</taxon>
        <taxon>Gnathifera</taxon>
        <taxon>Rotifera</taxon>
        <taxon>Eurotatoria</taxon>
        <taxon>Monogononta</taxon>
        <taxon>Pseudotrocha</taxon>
        <taxon>Ploima</taxon>
        <taxon>Brachionidae</taxon>
        <taxon>Brachionus</taxon>
    </lineage>
</organism>
<dbReference type="Proteomes" id="UP000276133">
    <property type="component" value="Unassembled WGS sequence"/>
</dbReference>
<protein>
    <submittedName>
        <fullName evidence="1">Uncharacterized protein</fullName>
    </submittedName>
</protein>
<dbReference type="AlphaFoldDB" id="A0A3M7PVN9"/>
<evidence type="ECO:0000313" key="1">
    <source>
        <dbReference type="EMBL" id="RNA03167.1"/>
    </source>
</evidence>
<comment type="caution">
    <text evidence="1">The sequence shown here is derived from an EMBL/GenBank/DDBJ whole genome shotgun (WGS) entry which is preliminary data.</text>
</comment>